<organism evidence="1">
    <name type="scientific">Acidianus two-tailed phage variant 1</name>
    <dbReference type="NCBI Taxonomy" id="1898550"/>
    <lineage>
        <taxon>Viruses</taxon>
        <taxon>Viruses incertae sedis</taxon>
        <taxon>Bicaudaviridae</taxon>
        <taxon>Bicaudavirus</taxon>
        <taxon>Acidianus two-tailed virus</taxon>
    </lineage>
</organism>
<dbReference type="EMBL" id="KX607102">
    <property type="protein sequence ID" value="AON96541.1"/>
    <property type="molecule type" value="Genomic_DNA"/>
</dbReference>
<reference evidence="1" key="1">
    <citation type="submission" date="2016-07" db="EMBL/GenBank/DDBJ databases">
        <authorList>
            <person name="Vestergaard G."/>
            <person name="Garrett R.A."/>
        </authorList>
    </citation>
    <scope>NUCLEOTIDE SEQUENCE [LARGE SCALE GENOMIC DNA]</scope>
    <source>
        <strain evidence="1">ATV.v1</strain>
    </source>
</reference>
<accession>A0A1C9EGC4</accession>
<sequence length="170" mass="20168">MVDYKKVYLLNISIRRFTKRRSMTKYEEDKKIRIIEEYFDGNEDIPPRLSFLISGISVSTRLFRLLYPHKMSQVPSVLEEVKKYLNGRNGIEVVLDYFPLYLPKPILLGLLNEALLKKKARYNQIRNDPFKSEYDKQRALAMLEESLKDIQIFIEYLKKEDGLQSIQKLA</sequence>
<proteinExistence type="predicted"/>
<protein>
    <submittedName>
        <fullName evidence="1">Uncharacterized protein</fullName>
    </submittedName>
</protein>
<evidence type="ECO:0000313" key="1">
    <source>
        <dbReference type="EMBL" id="AON96541.1"/>
    </source>
</evidence>
<name>A0A1C9EGC4_ATV</name>
<dbReference type="Proteomes" id="UP000225139">
    <property type="component" value="Segment"/>
</dbReference>